<dbReference type="STRING" id="667676.SAMN05192539_101471"/>
<evidence type="ECO:0000313" key="2">
    <source>
        <dbReference type="EMBL" id="SEJ61911.1"/>
    </source>
</evidence>
<evidence type="ECO:0000313" key="3">
    <source>
        <dbReference type="Proteomes" id="UP000198866"/>
    </source>
</evidence>
<protein>
    <submittedName>
        <fullName evidence="2">YXWGXW repeat-containing protein</fullName>
    </submittedName>
</protein>
<reference evidence="3" key="1">
    <citation type="submission" date="2016-10" db="EMBL/GenBank/DDBJ databases">
        <authorList>
            <person name="Varghese N."/>
            <person name="Submissions S."/>
        </authorList>
    </citation>
    <scope>NUCLEOTIDE SEQUENCE [LARGE SCALE GENOMIC DNA]</scope>
    <source>
        <strain evidence="3">LMG 26031</strain>
    </source>
</reference>
<feature type="signal peptide" evidence="1">
    <location>
        <begin position="1"/>
        <end position="27"/>
    </location>
</feature>
<dbReference type="Proteomes" id="UP000198866">
    <property type="component" value="Unassembled WGS sequence"/>
</dbReference>
<name>A0A1H7A8K3_9BURK</name>
<organism evidence="2 3">
    <name type="scientific">Paraburkholderia diazotrophica</name>
    <dbReference type="NCBI Taxonomy" id="667676"/>
    <lineage>
        <taxon>Bacteria</taxon>
        <taxon>Pseudomonadati</taxon>
        <taxon>Pseudomonadota</taxon>
        <taxon>Betaproteobacteria</taxon>
        <taxon>Burkholderiales</taxon>
        <taxon>Burkholderiaceae</taxon>
        <taxon>Paraburkholderia</taxon>
    </lineage>
</organism>
<proteinExistence type="predicted"/>
<dbReference type="AlphaFoldDB" id="A0A1H7A8K3"/>
<dbReference type="OrthoDB" id="121499at2"/>
<accession>A0A1H7A8K3</accession>
<dbReference type="InterPro" id="IPR024447">
    <property type="entry name" value="YXWGXW_rpt"/>
</dbReference>
<keyword evidence="3" id="KW-1185">Reference proteome</keyword>
<dbReference type="EMBL" id="FNYE01000014">
    <property type="protein sequence ID" value="SEJ61911.1"/>
    <property type="molecule type" value="Genomic_DNA"/>
</dbReference>
<keyword evidence="1" id="KW-0732">Signal</keyword>
<evidence type="ECO:0000256" key="1">
    <source>
        <dbReference type="SAM" id="SignalP"/>
    </source>
</evidence>
<feature type="chain" id="PRO_5011743058" evidence="1">
    <location>
        <begin position="28"/>
        <end position="103"/>
    </location>
</feature>
<sequence>MNRSIRLLAASAVLVVSGLSVVASASAAEVVVVAPGAPPVERFDAVPAPRAGYAWDKGHWHWSHGRYAWVPGHWQVQRVGYHWMPGHWVAHGPNWRWVEGHWV</sequence>
<dbReference type="Pfam" id="PF12779">
    <property type="entry name" value="WXXGXW"/>
    <property type="match status" value="2"/>
</dbReference>
<dbReference type="RefSeq" id="WP_090867788.1">
    <property type="nucleotide sequence ID" value="NZ_FNYE01000014.1"/>
</dbReference>
<gene>
    <name evidence="2" type="ORF">SAMN05192539_101471</name>
</gene>